<dbReference type="InterPro" id="IPR001547">
    <property type="entry name" value="Glyco_hydro_5"/>
</dbReference>
<evidence type="ECO:0000313" key="6">
    <source>
        <dbReference type="Proteomes" id="UP000322214"/>
    </source>
</evidence>
<dbReference type="InterPro" id="IPR002105">
    <property type="entry name" value="Dockerin_1_rpt"/>
</dbReference>
<dbReference type="AlphaFoldDB" id="A0A5B9P7X2"/>
<feature type="chain" id="PRO_5022735698" evidence="3">
    <location>
        <begin position="22"/>
        <end position="755"/>
    </location>
</feature>
<dbReference type="EMBL" id="CP042912">
    <property type="protein sequence ID" value="QEG21062.1"/>
    <property type="molecule type" value="Genomic_DNA"/>
</dbReference>
<evidence type="ECO:0000256" key="3">
    <source>
        <dbReference type="SAM" id="SignalP"/>
    </source>
</evidence>
<dbReference type="InterPro" id="IPR018087">
    <property type="entry name" value="Glyco_hydro_5_CS"/>
</dbReference>
<dbReference type="RefSeq" id="WP_075081909.1">
    <property type="nucleotide sequence ID" value="NZ_CP042912.1"/>
</dbReference>
<dbReference type="GO" id="GO:0000272">
    <property type="term" value="P:polysaccharide catabolic process"/>
    <property type="evidence" value="ECO:0007669"/>
    <property type="project" value="InterPro"/>
</dbReference>
<dbReference type="EC" id="3.2.1.4" evidence="5"/>
<keyword evidence="1 5" id="KW-0378">Hydrolase</keyword>
<feature type="signal peptide" evidence="3">
    <location>
        <begin position="1"/>
        <end position="21"/>
    </location>
</feature>
<dbReference type="PANTHER" id="PTHR34142:SF1">
    <property type="entry name" value="GLYCOSIDE HYDROLASE FAMILY 5 DOMAIN-CONTAINING PROTEIN"/>
    <property type="match status" value="1"/>
</dbReference>
<organism evidence="5 6">
    <name type="scientific">Mariniblastus fucicola</name>
    <dbReference type="NCBI Taxonomy" id="980251"/>
    <lineage>
        <taxon>Bacteria</taxon>
        <taxon>Pseudomonadati</taxon>
        <taxon>Planctomycetota</taxon>
        <taxon>Planctomycetia</taxon>
        <taxon>Pirellulales</taxon>
        <taxon>Pirellulaceae</taxon>
        <taxon>Mariniblastus</taxon>
    </lineage>
</organism>
<evidence type="ECO:0000259" key="4">
    <source>
        <dbReference type="Pfam" id="PF00150"/>
    </source>
</evidence>
<accession>A0A5B9P7X2</accession>
<dbReference type="GO" id="GO:0008810">
    <property type="term" value="F:cellulase activity"/>
    <property type="evidence" value="ECO:0007669"/>
    <property type="project" value="UniProtKB-EC"/>
</dbReference>
<keyword evidence="3" id="KW-0732">Signal</keyword>
<dbReference type="KEGG" id="mff:MFFC18_09140"/>
<keyword evidence="2 5" id="KW-0326">Glycosidase</keyword>
<name>A0A5B9P7X2_9BACT</name>
<feature type="domain" description="Glycoside hydrolase family 5" evidence="4">
    <location>
        <begin position="218"/>
        <end position="466"/>
    </location>
</feature>
<gene>
    <name evidence="5" type="primary">celZ</name>
    <name evidence="5" type="ORF">MFFC18_09140</name>
</gene>
<dbReference type="Gene3D" id="3.20.20.80">
    <property type="entry name" value="Glycosidases"/>
    <property type="match status" value="1"/>
</dbReference>
<reference evidence="5 6" key="1">
    <citation type="submission" date="2019-08" db="EMBL/GenBank/DDBJ databases">
        <title>Deep-cultivation of Planctomycetes and their phenomic and genomic characterization uncovers novel biology.</title>
        <authorList>
            <person name="Wiegand S."/>
            <person name="Jogler M."/>
            <person name="Boedeker C."/>
            <person name="Pinto D."/>
            <person name="Vollmers J."/>
            <person name="Rivas-Marin E."/>
            <person name="Kohn T."/>
            <person name="Peeters S.H."/>
            <person name="Heuer A."/>
            <person name="Rast P."/>
            <person name="Oberbeckmann S."/>
            <person name="Bunk B."/>
            <person name="Jeske O."/>
            <person name="Meyerdierks A."/>
            <person name="Storesund J.E."/>
            <person name="Kallscheuer N."/>
            <person name="Luecker S."/>
            <person name="Lage O.M."/>
            <person name="Pohl T."/>
            <person name="Merkel B.J."/>
            <person name="Hornburger P."/>
            <person name="Mueller R.-W."/>
            <person name="Bruemmer F."/>
            <person name="Labrenz M."/>
            <person name="Spormann A.M."/>
            <person name="Op den Camp H."/>
            <person name="Overmann J."/>
            <person name="Amann R."/>
            <person name="Jetten M.S.M."/>
            <person name="Mascher T."/>
            <person name="Medema M.H."/>
            <person name="Devos D.P."/>
            <person name="Kaster A.-K."/>
            <person name="Ovreas L."/>
            <person name="Rohde M."/>
            <person name="Galperin M.Y."/>
            <person name="Jogler C."/>
        </authorList>
    </citation>
    <scope>NUCLEOTIDE SEQUENCE [LARGE SCALE GENOMIC DNA]</scope>
    <source>
        <strain evidence="5 6">FC18</strain>
    </source>
</reference>
<evidence type="ECO:0000256" key="2">
    <source>
        <dbReference type="ARBA" id="ARBA00023295"/>
    </source>
</evidence>
<keyword evidence="6" id="KW-1185">Reference proteome</keyword>
<dbReference type="OrthoDB" id="233860at2"/>
<dbReference type="Pfam" id="PF00150">
    <property type="entry name" value="Cellulase"/>
    <property type="match status" value="1"/>
</dbReference>
<dbReference type="PROSITE" id="PS00659">
    <property type="entry name" value="GLYCOSYL_HYDROL_F5"/>
    <property type="match status" value="1"/>
</dbReference>
<dbReference type="PANTHER" id="PTHR34142">
    <property type="entry name" value="ENDO-BETA-1,4-GLUCANASE A"/>
    <property type="match status" value="1"/>
</dbReference>
<dbReference type="InterPro" id="IPR017853">
    <property type="entry name" value="GH"/>
</dbReference>
<protein>
    <submittedName>
        <fullName evidence="5">Endoglucanase Z</fullName>
        <ecNumber evidence="5">3.2.1.4</ecNumber>
    </submittedName>
</protein>
<dbReference type="Proteomes" id="UP000322214">
    <property type="component" value="Chromosome"/>
</dbReference>
<evidence type="ECO:0000313" key="5">
    <source>
        <dbReference type="EMBL" id="QEG21062.1"/>
    </source>
</evidence>
<dbReference type="SUPFAM" id="SSF51445">
    <property type="entry name" value="(Trans)glycosidases"/>
    <property type="match status" value="1"/>
</dbReference>
<dbReference type="STRING" id="980251.GCA_001642875_02026"/>
<proteinExistence type="predicted"/>
<dbReference type="Pfam" id="PF00404">
    <property type="entry name" value="Dockerin_1"/>
    <property type="match status" value="1"/>
</dbReference>
<evidence type="ECO:0000256" key="1">
    <source>
        <dbReference type="ARBA" id="ARBA00022801"/>
    </source>
</evidence>
<sequence precursor="true">MKFVATVFALILFHFCHDALGAQTTVAEVNGSSVYSTFGAFDVSGAVDTSTGDIAIDVAEFGGMEVGLAQVDFSNTDTTLEVELQIGANNAAGSFVVNMTDFDGVGSDSLDIAEVYQYRVDLNGLSTSMFQTLTISLDNSFFNLDEFESSTDADDGVINYGLIELGLQSEFGSTDRLDVVVRRVSVVTSEPSTGGGPAQRYIVSRNGRLQVVGNRVMNQFGDPACLAGCSLFWSNFSEGAKFYVSETVDKLASDWNAGIVRASMGVEDFGGYTWNDGEFATREVNKVKTIIDAAIANDVYVIVDYHSHAAEESTAEAVAFFDEISSLYGDNDHVIYEVYNEPINQSWSTIKTYAETVIAAIRVNDPDNLIVVGTPFYSQNVDVASSDPISDPNVAYTLHFYAGTHGQSLRNRAITAMNNGVAIFVTEWGTVNADGNGGVATGSVNTWMDFCRTHELCHANWSVSDKDEGSAVVLPNLGVNGLIGDELTASGIFVKDIVSDWSNFVGKTVETEMVARQIFYNGSDFDGNNPAPDPSDADAIATDKTPLLFGQTAKFANYSSYVHGINGLLIDLEGSWSGLDESDFSFRVGNDDFPETWQDAPAPLSISFAAKAGAGGSDRITLVWDDGVIANQWLEVKILANEKTGLSADDVFYFGNAIGECGTSTTDARVDANDVSAVRGNLSGFFTVDVVNEFDINRDRRVNATDVGIVRNNLSGFFSVRLITPTAGSGKRTLKRSPNIGGKLSPGRRFIEVGR</sequence>